<evidence type="ECO:0000256" key="6">
    <source>
        <dbReference type="ARBA" id="ARBA00022989"/>
    </source>
</evidence>
<keyword evidence="2" id="KW-1003">Cell membrane</keyword>
<evidence type="ECO:0000256" key="5">
    <source>
        <dbReference type="ARBA" id="ARBA00022801"/>
    </source>
</evidence>
<feature type="transmembrane region" description="Helical" evidence="8">
    <location>
        <begin position="148"/>
        <end position="168"/>
    </location>
</feature>
<evidence type="ECO:0000313" key="9">
    <source>
        <dbReference type="EMBL" id="MBB6053003.1"/>
    </source>
</evidence>
<dbReference type="GO" id="GO:0006508">
    <property type="term" value="P:proteolysis"/>
    <property type="evidence" value="ECO:0007669"/>
    <property type="project" value="UniProtKB-KW"/>
</dbReference>
<dbReference type="GO" id="GO:0008233">
    <property type="term" value="F:peptidase activity"/>
    <property type="evidence" value="ECO:0007669"/>
    <property type="project" value="UniProtKB-KW"/>
</dbReference>
<keyword evidence="10" id="KW-1185">Reference proteome</keyword>
<dbReference type="EMBL" id="JACHGW010000005">
    <property type="protein sequence ID" value="MBB6053003.1"/>
    <property type="molecule type" value="Genomic_DNA"/>
</dbReference>
<dbReference type="Proteomes" id="UP000520814">
    <property type="component" value="Unassembled WGS sequence"/>
</dbReference>
<keyword evidence="3" id="KW-0645">Protease</keyword>
<evidence type="ECO:0000256" key="3">
    <source>
        <dbReference type="ARBA" id="ARBA00022670"/>
    </source>
</evidence>
<reference evidence="9 10" key="1">
    <citation type="submission" date="2020-08" db="EMBL/GenBank/DDBJ databases">
        <title>Genomic Encyclopedia of Type Strains, Phase IV (KMG-IV): sequencing the most valuable type-strain genomes for metagenomic binning, comparative biology and taxonomic classification.</title>
        <authorList>
            <person name="Goeker M."/>
        </authorList>
    </citation>
    <scope>NUCLEOTIDE SEQUENCE [LARGE SCALE GENOMIC DNA]</scope>
    <source>
        <strain evidence="9 10">DSM 23562</strain>
    </source>
</reference>
<evidence type="ECO:0000256" key="1">
    <source>
        <dbReference type="ARBA" id="ARBA00004651"/>
    </source>
</evidence>
<dbReference type="GO" id="GO:0005886">
    <property type="term" value="C:plasma membrane"/>
    <property type="evidence" value="ECO:0007669"/>
    <property type="project" value="UniProtKB-SubCell"/>
</dbReference>
<feature type="transmembrane region" description="Helical" evidence="8">
    <location>
        <begin position="21"/>
        <end position="43"/>
    </location>
</feature>
<proteinExistence type="predicted"/>
<dbReference type="AlphaFoldDB" id="A0A7W9SV95"/>
<comment type="subcellular location">
    <subcellularLocation>
        <location evidence="1">Cell membrane</location>
        <topology evidence="1">Multi-pass membrane protein</topology>
    </subcellularLocation>
</comment>
<feature type="transmembrane region" description="Helical" evidence="8">
    <location>
        <begin position="107"/>
        <end position="136"/>
    </location>
</feature>
<dbReference type="NCBIfam" id="TIGR04178">
    <property type="entry name" value="exo_archaeo"/>
    <property type="match status" value="1"/>
</dbReference>
<evidence type="ECO:0000256" key="7">
    <source>
        <dbReference type="ARBA" id="ARBA00023136"/>
    </source>
</evidence>
<accession>A0A7W9SV95</accession>
<sequence>MMESKNTTLSVSSQRISLLSGGIIFVLVLLLAFSALGFLVTVWREDPGLSHGPILFLITGGLLWMKRSQLRTWESANPQGLVLLVLASLLLVGSVVADIAFLQPLSFFTILLSGILFLGGREAFLLCLGPIGLLGFSIPWPTTLVSAISFPLQLFSSAYAALFAGMLGMPIHRNGVEIFVTSESGDKVIYSIIVAQKCSGLTSLMVLLAFTYLIAYFTPVRWWGRLLMMSAVAPLALFGNAVRLTIILLVGGHYGAKPAQWVHDNEQPILIFLCSFGLLGLRALLMRWIPLGDSTAGIVTPELDETPDKTSEAEV</sequence>
<dbReference type="InterPro" id="IPR026392">
    <property type="entry name" value="Exo/Archaeosortase_dom"/>
</dbReference>
<evidence type="ECO:0000313" key="10">
    <source>
        <dbReference type="Proteomes" id="UP000520814"/>
    </source>
</evidence>
<evidence type="ECO:0000256" key="2">
    <source>
        <dbReference type="ARBA" id="ARBA00022475"/>
    </source>
</evidence>
<feature type="transmembrane region" description="Helical" evidence="8">
    <location>
        <begin position="49"/>
        <end position="65"/>
    </location>
</feature>
<feature type="transmembrane region" description="Helical" evidence="8">
    <location>
        <begin position="188"/>
        <end position="214"/>
    </location>
</feature>
<dbReference type="Pfam" id="PF09721">
    <property type="entry name" value="Exosortase_EpsH"/>
    <property type="match status" value="1"/>
</dbReference>
<dbReference type="InterPro" id="IPR019127">
    <property type="entry name" value="Exosortase"/>
</dbReference>
<keyword evidence="6 8" id="KW-1133">Transmembrane helix</keyword>
<keyword evidence="7 8" id="KW-0472">Membrane</keyword>
<feature type="transmembrane region" description="Helical" evidence="8">
    <location>
        <begin position="81"/>
        <end position="101"/>
    </location>
</feature>
<keyword evidence="4 8" id="KW-0812">Transmembrane</keyword>
<evidence type="ECO:0000256" key="4">
    <source>
        <dbReference type="ARBA" id="ARBA00022692"/>
    </source>
</evidence>
<protein>
    <submittedName>
        <fullName evidence="9">Exosortase</fullName>
    </submittedName>
</protein>
<name>A0A7W9SV95_ARMRO</name>
<gene>
    <name evidence="9" type="ORF">HNQ39_004835</name>
</gene>
<comment type="caution">
    <text evidence="9">The sequence shown here is derived from an EMBL/GenBank/DDBJ whole genome shotgun (WGS) entry which is preliminary data.</text>
</comment>
<keyword evidence="5" id="KW-0378">Hydrolase</keyword>
<evidence type="ECO:0000256" key="8">
    <source>
        <dbReference type="SAM" id="Phobius"/>
    </source>
</evidence>
<feature type="transmembrane region" description="Helical" evidence="8">
    <location>
        <begin position="269"/>
        <end position="285"/>
    </location>
</feature>
<feature type="transmembrane region" description="Helical" evidence="8">
    <location>
        <begin position="226"/>
        <end position="249"/>
    </location>
</feature>
<organism evidence="9 10">
    <name type="scientific">Armatimonas rosea</name>
    <dbReference type="NCBI Taxonomy" id="685828"/>
    <lineage>
        <taxon>Bacteria</taxon>
        <taxon>Bacillati</taxon>
        <taxon>Armatimonadota</taxon>
        <taxon>Armatimonadia</taxon>
        <taxon>Armatimonadales</taxon>
        <taxon>Armatimonadaceae</taxon>
        <taxon>Armatimonas</taxon>
    </lineage>
</organism>